<dbReference type="GO" id="GO:0019752">
    <property type="term" value="P:carboxylic acid metabolic process"/>
    <property type="evidence" value="ECO:0007669"/>
    <property type="project" value="TreeGrafter"/>
</dbReference>
<dbReference type="InterPro" id="IPR029063">
    <property type="entry name" value="SAM-dependent_MTases_sf"/>
</dbReference>
<dbReference type="Gene3D" id="3.40.50.150">
    <property type="entry name" value="Vaccinia Virus protein VP39"/>
    <property type="match status" value="1"/>
</dbReference>
<dbReference type="FunFam" id="3.40.50.300:FF:001594">
    <property type="entry name" value="Branched-chain-amino-acid aminotransferase-like protein 2"/>
    <property type="match status" value="1"/>
</dbReference>
<dbReference type="PANTHER" id="PTHR42743:SF11">
    <property type="entry name" value="AMINODEOXYCHORISMATE LYASE"/>
    <property type="match status" value="1"/>
</dbReference>
<dbReference type="InterPro" id="IPR019410">
    <property type="entry name" value="Methyltransf_16"/>
</dbReference>
<dbReference type="SUPFAM" id="SSF56752">
    <property type="entry name" value="D-aminoacid aminotransferase-like PLP-dependent enzymes"/>
    <property type="match status" value="1"/>
</dbReference>
<protein>
    <recommendedName>
        <fullName evidence="4">Branched-chain-amino-acid aminotransferase-like protein 2</fullName>
    </recommendedName>
</protein>
<proteinExistence type="inferred from homology"/>
<evidence type="ECO:0008006" key="4">
    <source>
        <dbReference type="Google" id="ProtNLM"/>
    </source>
</evidence>
<gene>
    <name evidence="2" type="ORF">DCAF_LOCUS15868</name>
</gene>
<organism evidence="2 3">
    <name type="scientific">Dovyalis caffra</name>
    <dbReference type="NCBI Taxonomy" id="77055"/>
    <lineage>
        <taxon>Eukaryota</taxon>
        <taxon>Viridiplantae</taxon>
        <taxon>Streptophyta</taxon>
        <taxon>Embryophyta</taxon>
        <taxon>Tracheophyta</taxon>
        <taxon>Spermatophyta</taxon>
        <taxon>Magnoliopsida</taxon>
        <taxon>eudicotyledons</taxon>
        <taxon>Gunneridae</taxon>
        <taxon>Pentapetalae</taxon>
        <taxon>rosids</taxon>
        <taxon>fabids</taxon>
        <taxon>Malpighiales</taxon>
        <taxon>Salicaceae</taxon>
        <taxon>Flacourtieae</taxon>
        <taxon>Dovyalis</taxon>
    </lineage>
</organism>
<dbReference type="Gene3D" id="3.30.470.10">
    <property type="match status" value="1"/>
</dbReference>
<dbReference type="AlphaFoldDB" id="A0AAV1RYY0"/>
<dbReference type="Gene3D" id="3.40.50.300">
    <property type="entry name" value="P-loop containing nucleotide triphosphate hydrolases"/>
    <property type="match status" value="1"/>
</dbReference>
<dbReference type="Pfam" id="PF10294">
    <property type="entry name" value="Methyltransf_16"/>
    <property type="match status" value="2"/>
</dbReference>
<dbReference type="PANTHER" id="PTHR42743">
    <property type="entry name" value="AMINO-ACID AMINOTRANSFERASE"/>
    <property type="match status" value="1"/>
</dbReference>
<dbReference type="InterPro" id="IPR043131">
    <property type="entry name" value="BCAT-like_N"/>
</dbReference>
<dbReference type="EMBL" id="CAWUPB010001160">
    <property type="protein sequence ID" value="CAK7340782.1"/>
    <property type="molecule type" value="Genomic_DNA"/>
</dbReference>
<keyword evidence="3" id="KW-1185">Reference proteome</keyword>
<dbReference type="InterPro" id="IPR036038">
    <property type="entry name" value="Aminotransferase-like"/>
</dbReference>
<dbReference type="Pfam" id="PF19798">
    <property type="entry name" value="Sulfotransfer_5"/>
    <property type="match status" value="1"/>
</dbReference>
<comment type="similarity">
    <text evidence="1">Belongs to the class-IV pyridoxal-phosphate-dependent aminotransferase family.</text>
</comment>
<evidence type="ECO:0000256" key="1">
    <source>
        <dbReference type="ARBA" id="ARBA00009320"/>
    </source>
</evidence>
<dbReference type="SUPFAM" id="SSF52540">
    <property type="entry name" value="P-loop containing nucleoside triphosphate hydrolases"/>
    <property type="match status" value="1"/>
</dbReference>
<dbReference type="Proteomes" id="UP001314170">
    <property type="component" value="Unassembled WGS sequence"/>
</dbReference>
<reference evidence="2 3" key="1">
    <citation type="submission" date="2024-01" db="EMBL/GenBank/DDBJ databases">
        <authorList>
            <person name="Waweru B."/>
        </authorList>
    </citation>
    <scope>NUCLEOTIDE SEQUENCE [LARGE SCALE GENOMIC DNA]</scope>
</reference>
<dbReference type="InterPro" id="IPR050571">
    <property type="entry name" value="Class-IV_PLP-Dep_Aminotrnsfr"/>
</dbReference>
<sequence>MAPFRNHDLTIDILSFSVSPPAFSESQRDPILHETMLDGMVLFSSHGTWAPLHLTRNNILSEAPNPENFRPSHGRTISRPHHPPWSPPALRLPLHGADRLLTLPVKGEKGYGPYLKKFVKKLIFEVESRTVLDELYEQCGFYMSSLKDDGLVKGSARVCKCISFLFPDGNNYLASDVGALMFAVICIESCFTDDMVFVGCALPSCPKSSNLVVPLHCSLNMLEGDTGCSVWPSSLYLSEFVLSFRDIFSNKSCFEVGSGVGLVGICLSHVNASQYFTPIMSHSPNNAIDVAHLEVPDIIDSCLFWTTHYLQYVHLMQVTLSDGDLSTLANMKVNLELNQLSAETDVPERFGEDLNMVKSEMNNRSKLKCFHLPWESATESELQEFMHDIVLGADIIYDPSCLPHLVRVLAILLSPMKAYSQARKESCEFPLQDAEHIDVKTDCAAEGKSTWAHHLAGSECDTIQNGNIIDPYQVEELHGGPSVARSREGPMAYIASVIRNIDTFNCFLKLAEQANLAITDITETLTHSRKLARIIQNMVRQEQGEGEVEVIHSWSAPRSLSTSLMYSFVQRDDMEVLDEPLYATFLKVTGVERPYREELLSKGESDGHKVVNEIIYGPGEKKYRFCKHISKERLPGLPGDLMKKGKHFILIRNPLDILPSFGKVIPPSFHDLGLADLVSIYNDLCQLGRRPPVIDSTDLQQNPEATLRGLCEDLDIPFQDAMLRWEAGPKPIDGLWAPWWYRSVHKSTGFTSTRKYPEPFPLSHYDLLEQSLPLYNWLRRHARQTSTLLKTPLPAPDLPVPANEKLLAWVGDEILPRESAKVSVFDSVVQGGDSVWEGLRVYRGKIFKLEEHLDRLFDSAKALAFKNVPTREEVRA</sequence>
<dbReference type="InterPro" id="IPR027417">
    <property type="entry name" value="P-loop_NTPase"/>
</dbReference>
<accession>A0AAV1RYY0</accession>
<evidence type="ECO:0000313" key="3">
    <source>
        <dbReference type="Proteomes" id="UP001314170"/>
    </source>
</evidence>
<comment type="caution">
    <text evidence="2">The sequence shown here is derived from an EMBL/GenBank/DDBJ whole genome shotgun (WGS) entry which is preliminary data.</text>
</comment>
<name>A0AAV1RYY0_9ROSI</name>
<dbReference type="GO" id="GO:0003824">
    <property type="term" value="F:catalytic activity"/>
    <property type="evidence" value="ECO:0007669"/>
    <property type="project" value="InterPro"/>
</dbReference>
<dbReference type="SUPFAM" id="SSF53335">
    <property type="entry name" value="S-adenosyl-L-methionine-dependent methyltransferases"/>
    <property type="match status" value="1"/>
</dbReference>
<evidence type="ECO:0000313" key="2">
    <source>
        <dbReference type="EMBL" id="CAK7340782.1"/>
    </source>
</evidence>